<dbReference type="SMART" id="SM01130">
    <property type="entry name" value="DHDPS"/>
    <property type="match status" value="1"/>
</dbReference>
<gene>
    <name evidence="2" type="ORF">DHW61_07265</name>
</gene>
<evidence type="ECO:0000256" key="1">
    <source>
        <dbReference type="ARBA" id="ARBA00023239"/>
    </source>
</evidence>
<comment type="caution">
    <text evidence="2">The sequence shown here is derived from an EMBL/GenBank/DDBJ whole genome shotgun (WGS) entry which is preliminary data.</text>
</comment>
<evidence type="ECO:0000313" key="3">
    <source>
        <dbReference type="Proteomes" id="UP000262969"/>
    </source>
</evidence>
<dbReference type="SUPFAM" id="SSF51569">
    <property type="entry name" value="Aldolase"/>
    <property type="match status" value="1"/>
</dbReference>
<dbReference type="EMBL" id="DPVV01000245">
    <property type="protein sequence ID" value="HCL02208.1"/>
    <property type="molecule type" value="Genomic_DNA"/>
</dbReference>
<keyword evidence="1" id="KW-0456">Lyase</keyword>
<dbReference type="Pfam" id="PF00701">
    <property type="entry name" value="DHDPS"/>
    <property type="match status" value="1"/>
</dbReference>
<dbReference type="Gene3D" id="3.20.20.70">
    <property type="entry name" value="Aldolase class I"/>
    <property type="match status" value="1"/>
</dbReference>
<evidence type="ECO:0000313" key="2">
    <source>
        <dbReference type="EMBL" id="HCL02208.1"/>
    </source>
</evidence>
<protein>
    <submittedName>
        <fullName evidence="2">Dihydrodipicolinate synthase family protein</fullName>
    </submittedName>
</protein>
<proteinExistence type="predicted"/>
<dbReference type="PANTHER" id="PTHR12128:SF51">
    <property type="entry name" value="BLL4205 PROTEIN"/>
    <property type="match status" value="1"/>
</dbReference>
<reference evidence="2 3" key="1">
    <citation type="journal article" date="2018" name="Nat. Biotechnol.">
        <title>A standardized bacterial taxonomy based on genome phylogeny substantially revises the tree of life.</title>
        <authorList>
            <person name="Parks D.H."/>
            <person name="Chuvochina M."/>
            <person name="Waite D.W."/>
            <person name="Rinke C."/>
            <person name="Skarshewski A."/>
            <person name="Chaumeil P.A."/>
            <person name="Hugenholtz P."/>
        </authorList>
    </citation>
    <scope>NUCLEOTIDE SEQUENCE [LARGE SCALE GENOMIC DNA]</scope>
    <source>
        <strain evidence="2">UBA11728</strain>
    </source>
</reference>
<dbReference type="Proteomes" id="UP000262969">
    <property type="component" value="Unassembled WGS sequence"/>
</dbReference>
<dbReference type="GO" id="GO:0008840">
    <property type="term" value="F:4-hydroxy-tetrahydrodipicolinate synthase activity"/>
    <property type="evidence" value="ECO:0007669"/>
    <property type="project" value="TreeGrafter"/>
</dbReference>
<name>A0A3D2X788_9FIRM</name>
<dbReference type="InterPro" id="IPR002220">
    <property type="entry name" value="DapA-like"/>
</dbReference>
<sequence length="352" mass="39438">MNRQETALHNLKEGTVIPAIPLALHSDRTFYEEGQRKLVKYYLHAGVGGVAVAVHTTQFEIRKPEINLLEPVLKVAAEEITKYEQETGKTIIRVSGACGRTEQAVSEAKLAKSLGYDAVLLSPGGLLEESEEYLIERTQAVAAILPVIGFYLQTACGGRRLSYEYWRAVADTPNVVAIKCASFNRYQTIDLVRGVAASKRSDEIALYTGNDDNIVVDLLTPFRFTMDGKQVEKRFVGGLLGHWSLWTNNVVKQFSELKKYQTESMIPSDLLSLAIEVTDCNGAFFDVANNFAGCIPGVHEVLMEQELMEGIWCLDREEVLSKNQLDEIHRVQKMYPHLTDDEFVKSFLSQIK</sequence>
<accession>A0A3D2X788</accession>
<dbReference type="AlphaFoldDB" id="A0A3D2X788"/>
<organism evidence="2 3">
    <name type="scientific">Lachnoclostridium phytofermentans</name>
    <dbReference type="NCBI Taxonomy" id="66219"/>
    <lineage>
        <taxon>Bacteria</taxon>
        <taxon>Bacillati</taxon>
        <taxon>Bacillota</taxon>
        <taxon>Clostridia</taxon>
        <taxon>Lachnospirales</taxon>
        <taxon>Lachnospiraceae</taxon>
    </lineage>
</organism>
<dbReference type="InterPro" id="IPR013785">
    <property type="entry name" value="Aldolase_TIM"/>
</dbReference>
<dbReference type="PANTHER" id="PTHR12128">
    <property type="entry name" value="DIHYDRODIPICOLINATE SYNTHASE"/>
    <property type="match status" value="1"/>
</dbReference>